<feature type="domain" description="SET" evidence="2">
    <location>
        <begin position="981"/>
        <end position="1181"/>
    </location>
</feature>
<comment type="caution">
    <text evidence="3">The sequence shown here is derived from an EMBL/GenBank/DDBJ whole genome shotgun (WGS) entry which is preliminary data.</text>
</comment>
<dbReference type="Proteomes" id="UP000532311">
    <property type="component" value="Unassembled WGS sequence"/>
</dbReference>
<dbReference type="EMBL" id="JAAQPF010000098">
    <property type="protein sequence ID" value="KAF5716198.1"/>
    <property type="molecule type" value="Genomic_DNA"/>
</dbReference>
<protein>
    <submittedName>
        <fullName evidence="3">Cytochrome P450 monooxygenase</fullName>
    </submittedName>
</protein>
<keyword evidence="1" id="KW-1133">Transmembrane helix</keyword>
<proteinExistence type="predicted"/>
<feature type="transmembrane region" description="Helical" evidence="1">
    <location>
        <begin position="20"/>
        <end position="40"/>
    </location>
</feature>
<dbReference type="InterPro" id="IPR046341">
    <property type="entry name" value="SET_dom_sf"/>
</dbReference>
<dbReference type="SUPFAM" id="SSF48264">
    <property type="entry name" value="Cytochrome P450"/>
    <property type="match status" value="1"/>
</dbReference>
<sequence>MVADSFLGHLREMAGDVRPSIAIAGLLVVFVTLWSALSTWRQYNRLREFKGPRLAALSKWWLIKKVGGGRAYLDFWEVTKQYGKLSSSIARVGPNDLLTDDPELMRHILNVRTEYRRSDWYDGMRFDPGNNNILSWRDEDEHFKLRSKMSAGYGGREVENLEPKIDKNILSFMDLLGKYADEKKPVDFGRRAQFFTLDVISDLAFGEPFGFLETDSDVYKYIQITEETLPAVMVTTVIPWLVKILSSPLFKSLLPSEKDRLGFGKLMGIAKQVTAERFGPDKKVQKDMLGSFVAHGLTQKEAESEILLQIVAGSDTTATAIRSTMLHIITNPLVYTTLRTEISKTHFSEPIIPDSIGRDLPYLQAVIKEGLRIFPPVAGLMSKQVPPQGDTWKGKFIPGGTKIGYCAWGIFRREDIWGSDAGEFRPGRWLESKGEKLREMESALELIFSYGRWQCLGRPVALMELNKIYVEVHMQSDWMVFGQRTDSRSEMQRAGLDVADETLDATDCCLATRQPPQRSFHSVQPQPATFLTSPKVSSPPHPPHLLLSLATSPSSSLFVTSNFVLVLSPLRLLFTSHHQYCSRNHAAATMDLLDGSFDPTLVKWVKTTETALAEAQKNKGQLVTDHPDKDTVNKTFMIRALGKAMITPGLSPSGGFIRMVCGGDYPFPNSKLVEDQMEVLPITTVEAPYPPCTIPEKDLKPISISSMRLETHHWGSKVLLHKLSTIDRHEAIMFIVEDQAGTAVLLKLYHQPLEKEISCNWTMLDYHVCIVKNPFFQRVNDTISPNFSQTPQLYYSLRVDHPGDIIPVRHGDGRIPEAWKVDPCRDDKTSHGHRDHGNKAFRNKNWAEAHHSYSEALDVAETPQDKQLAHLNRALTNLKLGRPAQALLDATQAYDPELPTEKALFRHATALYRLNRFEDCEAMLIDLLDKCPDSKAAETTLLSVKTRLTEQHTGKYNFNKMYETAKAAKGAPLIDCATYSKPVEIRESPGRGRGLFTTKAVKAGDLLLVEKAFEYSFIDETRVMDKCTHMVNFNTKRLTSGASANLWPKVVQKLYHDPEALSAFTELHHGKYKPVTATEADGRPVVDAFLVEKILSLNSFGAPRSTRDFCGNNVWSGNPAPEVCASTRERPLFTSVGVWLLAARINHSCVGNCRRSFIGGMIIIRAARDIPADTELTFPYRPSTDSESYQDVQKGLAKWGFKCDCELCKDRLKTTEAVRVQRKELSEEFYRQLPSDQEFDLDKATKLLRVVEKTYSGKPAKQIRWCIAQLYAYVGIRCRQDEDFVGAAEMLIKALETMGFVILATPPGDGSAQARFEVKQWGMMEHHIPWLFFQLIECYEEINPHLVPVAEHYAQVAYSIIVGEGDSMWDVMPATGNKAERT</sequence>
<name>A0A8H5YP42_9HYPO</name>
<evidence type="ECO:0000313" key="4">
    <source>
        <dbReference type="Proteomes" id="UP000532311"/>
    </source>
</evidence>
<organism evidence="3 4">
    <name type="scientific">Fusarium globosum</name>
    <dbReference type="NCBI Taxonomy" id="78864"/>
    <lineage>
        <taxon>Eukaryota</taxon>
        <taxon>Fungi</taxon>
        <taxon>Dikarya</taxon>
        <taxon>Ascomycota</taxon>
        <taxon>Pezizomycotina</taxon>
        <taxon>Sordariomycetes</taxon>
        <taxon>Hypocreomycetidae</taxon>
        <taxon>Hypocreales</taxon>
        <taxon>Nectriaceae</taxon>
        <taxon>Fusarium</taxon>
        <taxon>Fusarium fujikuroi species complex</taxon>
    </lineage>
</organism>
<dbReference type="GO" id="GO:0004497">
    <property type="term" value="F:monooxygenase activity"/>
    <property type="evidence" value="ECO:0007669"/>
    <property type="project" value="UniProtKB-KW"/>
</dbReference>
<dbReference type="InterPro" id="IPR001128">
    <property type="entry name" value="Cyt_P450"/>
</dbReference>
<dbReference type="GO" id="GO:0005506">
    <property type="term" value="F:iron ion binding"/>
    <property type="evidence" value="ECO:0007669"/>
    <property type="project" value="InterPro"/>
</dbReference>
<dbReference type="Gene3D" id="2.170.270.10">
    <property type="entry name" value="SET domain"/>
    <property type="match status" value="1"/>
</dbReference>
<dbReference type="InterPro" id="IPR001214">
    <property type="entry name" value="SET_dom"/>
</dbReference>
<dbReference type="PANTHER" id="PTHR47643:SF2">
    <property type="entry name" value="TPR DOMAIN PROTEIN (AFU_ORTHOLOGUE AFUA_5G12710)"/>
    <property type="match status" value="1"/>
</dbReference>
<dbReference type="SMART" id="SM00317">
    <property type="entry name" value="SET"/>
    <property type="match status" value="1"/>
</dbReference>
<dbReference type="Gene3D" id="1.10.630.10">
    <property type="entry name" value="Cytochrome P450"/>
    <property type="match status" value="1"/>
</dbReference>
<evidence type="ECO:0000259" key="2">
    <source>
        <dbReference type="PROSITE" id="PS50280"/>
    </source>
</evidence>
<gene>
    <name evidence="3" type="ORF">FGLOB1_2685</name>
</gene>
<dbReference type="PROSITE" id="PS50280">
    <property type="entry name" value="SET"/>
    <property type="match status" value="1"/>
</dbReference>
<accession>A0A8H5YP42</accession>
<dbReference type="GO" id="GO:0016705">
    <property type="term" value="F:oxidoreductase activity, acting on paired donors, with incorporation or reduction of molecular oxygen"/>
    <property type="evidence" value="ECO:0007669"/>
    <property type="project" value="InterPro"/>
</dbReference>
<dbReference type="Gene3D" id="1.25.40.10">
    <property type="entry name" value="Tetratricopeptide repeat domain"/>
    <property type="match status" value="1"/>
</dbReference>
<dbReference type="PANTHER" id="PTHR47643">
    <property type="entry name" value="TPR DOMAIN PROTEIN (AFU_ORTHOLOGUE AFUA_5G12710)"/>
    <property type="match status" value="1"/>
</dbReference>
<dbReference type="InterPro" id="IPR011990">
    <property type="entry name" value="TPR-like_helical_dom_sf"/>
</dbReference>
<keyword evidence="4" id="KW-1185">Reference proteome</keyword>
<dbReference type="CDD" id="cd11060">
    <property type="entry name" value="CYP57A1-like"/>
    <property type="match status" value="1"/>
</dbReference>
<reference evidence="3 4" key="1">
    <citation type="submission" date="2020-05" db="EMBL/GenBank/DDBJ databases">
        <title>Identification and distribution of gene clusters putatively required for synthesis of sphingolipid metabolism inhibitors in phylogenetically diverse species of the filamentous fungus Fusarium.</title>
        <authorList>
            <person name="Kim H.-S."/>
            <person name="Busman M."/>
            <person name="Brown D.W."/>
            <person name="Divon H."/>
            <person name="Uhlig S."/>
            <person name="Proctor R.H."/>
        </authorList>
    </citation>
    <scope>NUCLEOTIDE SEQUENCE [LARGE SCALE GENOMIC DNA]</scope>
    <source>
        <strain evidence="3 4">NRRL 26131</strain>
    </source>
</reference>
<dbReference type="Pfam" id="PF00067">
    <property type="entry name" value="p450"/>
    <property type="match status" value="1"/>
</dbReference>
<dbReference type="SUPFAM" id="SSF82199">
    <property type="entry name" value="SET domain"/>
    <property type="match status" value="1"/>
</dbReference>
<dbReference type="InterPro" id="IPR036396">
    <property type="entry name" value="Cyt_P450_sf"/>
</dbReference>
<dbReference type="InterPro" id="IPR053209">
    <property type="entry name" value="Gramillin-biosynth_MTr"/>
</dbReference>
<dbReference type="CDD" id="cd20071">
    <property type="entry name" value="SET_SMYD"/>
    <property type="match status" value="1"/>
</dbReference>
<dbReference type="PRINTS" id="PR00385">
    <property type="entry name" value="P450"/>
</dbReference>
<keyword evidence="3" id="KW-0503">Monooxygenase</keyword>
<keyword evidence="3" id="KW-0560">Oxidoreductase</keyword>
<evidence type="ECO:0000313" key="3">
    <source>
        <dbReference type="EMBL" id="KAF5716198.1"/>
    </source>
</evidence>
<dbReference type="SUPFAM" id="SSF48452">
    <property type="entry name" value="TPR-like"/>
    <property type="match status" value="1"/>
</dbReference>
<keyword evidence="1" id="KW-0472">Membrane</keyword>
<evidence type="ECO:0000256" key="1">
    <source>
        <dbReference type="SAM" id="Phobius"/>
    </source>
</evidence>
<keyword evidence="1" id="KW-0812">Transmembrane</keyword>
<dbReference type="Pfam" id="PF00856">
    <property type="entry name" value="SET"/>
    <property type="match status" value="1"/>
</dbReference>
<dbReference type="GO" id="GO:0020037">
    <property type="term" value="F:heme binding"/>
    <property type="evidence" value="ECO:0007669"/>
    <property type="project" value="InterPro"/>
</dbReference>